<keyword evidence="2" id="KW-0560">Oxidoreductase</keyword>
<sequence length="259" mass="26943">MRVSARVWEDVMSDLSGRTTIVVGASRGLGRGIAGAFAQAGAPVVAVSRTAAEFPAAVGGEGGIVAELADAGDASVAGRLLDLHEPDNVIVVAGANPLMRPLQQHTWESFSANWESDVRITFHWLREILLKPLRPGARVIVVSSGAALAGSPLSGGYAGAKATQRFITGYAQDEAQRAGLDITFTTVLPRMTPATELGRSAARAYAVRNGQSQEEYLQQMGPVLTPEIAGAALLELVGEKATEVAPGYLLTGAGLKKLG</sequence>
<dbReference type="AlphaFoldDB" id="A0A919GG59"/>
<organism evidence="3 4">
    <name type="scientific">Kitasatospora indigofera</name>
    <dbReference type="NCBI Taxonomy" id="67307"/>
    <lineage>
        <taxon>Bacteria</taxon>
        <taxon>Bacillati</taxon>
        <taxon>Actinomycetota</taxon>
        <taxon>Actinomycetes</taxon>
        <taxon>Kitasatosporales</taxon>
        <taxon>Streptomycetaceae</taxon>
        <taxon>Kitasatospora</taxon>
    </lineage>
</organism>
<dbReference type="Pfam" id="PF00106">
    <property type="entry name" value="adh_short"/>
    <property type="match status" value="1"/>
</dbReference>
<reference evidence="3" key="2">
    <citation type="submission" date="2020-09" db="EMBL/GenBank/DDBJ databases">
        <authorList>
            <person name="Sun Q."/>
            <person name="Ohkuma M."/>
        </authorList>
    </citation>
    <scope>NUCLEOTIDE SEQUENCE</scope>
    <source>
        <strain evidence="3">JCM 4646</strain>
    </source>
</reference>
<comment type="caution">
    <text evidence="3">The sequence shown here is derived from an EMBL/GenBank/DDBJ whole genome shotgun (WGS) entry which is preliminary data.</text>
</comment>
<protein>
    <submittedName>
        <fullName evidence="3">Short-chain dehydrogenase</fullName>
    </submittedName>
</protein>
<reference evidence="3" key="1">
    <citation type="journal article" date="2014" name="Int. J. Syst. Evol. Microbiol.">
        <title>Complete genome sequence of Corynebacterium casei LMG S-19264T (=DSM 44701T), isolated from a smear-ripened cheese.</title>
        <authorList>
            <consortium name="US DOE Joint Genome Institute (JGI-PGF)"/>
            <person name="Walter F."/>
            <person name="Albersmeier A."/>
            <person name="Kalinowski J."/>
            <person name="Ruckert C."/>
        </authorList>
    </citation>
    <scope>NUCLEOTIDE SEQUENCE</scope>
    <source>
        <strain evidence="3">JCM 4646</strain>
    </source>
</reference>
<accession>A0A919GG59</accession>
<dbReference type="GO" id="GO:0016491">
    <property type="term" value="F:oxidoreductase activity"/>
    <property type="evidence" value="ECO:0007669"/>
    <property type="project" value="UniProtKB-KW"/>
</dbReference>
<proteinExistence type="inferred from homology"/>
<keyword evidence="4" id="KW-1185">Reference proteome</keyword>
<dbReference type="Proteomes" id="UP000617734">
    <property type="component" value="Unassembled WGS sequence"/>
</dbReference>
<dbReference type="Gene3D" id="3.40.50.720">
    <property type="entry name" value="NAD(P)-binding Rossmann-like Domain"/>
    <property type="match status" value="1"/>
</dbReference>
<dbReference type="InterPro" id="IPR036291">
    <property type="entry name" value="NAD(P)-bd_dom_sf"/>
</dbReference>
<comment type="similarity">
    <text evidence="1">Belongs to the short-chain dehydrogenases/reductases (SDR) family.</text>
</comment>
<evidence type="ECO:0000313" key="3">
    <source>
        <dbReference type="EMBL" id="GHH83736.1"/>
    </source>
</evidence>
<dbReference type="PANTHER" id="PTHR43669">
    <property type="entry name" value="5-KETO-D-GLUCONATE 5-REDUCTASE"/>
    <property type="match status" value="1"/>
</dbReference>
<dbReference type="CDD" id="cd05233">
    <property type="entry name" value="SDR_c"/>
    <property type="match status" value="1"/>
</dbReference>
<evidence type="ECO:0000256" key="1">
    <source>
        <dbReference type="ARBA" id="ARBA00006484"/>
    </source>
</evidence>
<evidence type="ECO:0000256" key="2">
    <source>
        <dbReference type="ARBA" id="ARBA00023002"/>
    </source>
</evidence>
<dbReference type="InterPro" id="IPR002347">
    <property type="entry name" value="SDR_fam"/>
</dbReference>
<gene>
    <name evidence="3" type="ORF">GCM10018781_71550</name>
</gene>
<evidence type="ECO:0000313" key="4">
    <source>
        <dbReference type="Proteomes" id="UP000617734"/>
    </source>
</evidence>
<name>A0A919GG59_9ACTN</name>
<dbReference type="SUPFAM" id="SSF51735">
    <property type="entry name" value="NAD(P)-binding Rossmann-fold domains"/>
    <property type="match status" value="1"/>
</dbReference>
<dbReference type="PANTHER" id="PTHR43669:SF3">
    <property type="entry name" value="ALCOHOL DEHYDROGENASE, PUTATIVE (AFU_ORTHOLOGUE AFUA_3G03445)-RELATED"/>
    <property type="match status" value="1"/>
</dbReference>
<dbReference type="EMBL" id="BNBO01000068">
    <property type="protein sequence ID" value="GHH83736.1"/>
    <property type="molecule type" value="Genomic_DNA"/>
</dbReference>